<dbReference type="PROSITE" id="PS50206">
    <property type="entry name" value="RHODANESE_3"/>
    <property type="match status" value="1"/>
</dbReference>
<dbReference type="SMART" id="SM00450">
    <property type="entry name" value="RHOD"/>
    <property type="match status" value="1"/>
</dbReference>
<protein>
    <recommendedName>
        <fullName evidence="2">Rhodanese domain-containing protein</fullName>
    </recommendedName>
</protein>
<feature type="domain" description="Rhodanese" evidence="2">
    <location>
        <begin position="22"/>
        <end position="126"/>
    </location>
</feature>
<dbReference type="InterPro" id="IPR036873">
    <property type="entry name" value="Rhodanese-like_dom_sf"/>
</dbReference>
<reference evidence="3 4" key="1">
    <citation type="submission" date="2016-06" db="EMBL/GenBank/DDBJ databases">
        <title>Complete genome sequence of a saline-alkali tolerant type strain Dietzia timorensis ID05-A0528T.</title>
        <authorList>
            <person name="Wu X."/>
        </authorList>
    </citation>
    <scope>NUCLEOTIDE SEQUENCE [LARGE SCALE GENOMIC DNA]</scope>
    <source>
        <strain evidence="3 4">ID05-A0528</strain>
    </source>
</reference>
<keyword evidence="4" id="KW-1185">Reference proteome</keyword>
<sequence length="140" mass="14878">MEGMSESVESVSPARAWAQLASDPNAVLVDVRTASEWSWVGVPDTSSLTSRMVFIEWVGSTGERNEDFCSELADAGVGEESNVYFLCRSGARSQAAAEASASKVGQAFNILDGFEGPLDADGHRGTSTGWKASGLPWRQS</sequence>
<dbReference type="AlphaFoldDB" id="A0A173LQ13"/>
<feature type="region of interest" description="Disordered" evidence="1">
    <location>
        <begin position="120"/>
        <end position="140"/>
    </location>
</feature>
<dbReference type="PANTHER" id="PTHR47377">
    <property type="entry name" value="RHODANESE-LIKE DOMAIN-CONTAINING PROTEIN 4, CHLOROPLASTIC"/>
    <property type="match status" value="1"/>
</dbReference>
<evidence type="ECO:0000313" key="4">
    <source>
        <dbReference type="Proteomes" id="UP000186104"/>
    </source>
</evidence>
<gene>
    <name evidence="3" type="ORF">BJL86_2861</name>
</gene>
<dbReference type="InterPro" id="IPR001763">
    <property type="entry name" value="Rhodanese-like_dom"/>
</dbReference>
<evidence type="ECO:0000313" key="3">
    <source>
        <dbReference type="EMBL" id="ANI93621.1"/>
    </source>
</evidence>
<dbReference type="EMBL" id="CP015961">
    <property type="protein sequence ID" value="ANI93621.1"/>
    <property type="molecule type" value="Genomic_DNA"/>
</dbReference>
<dbReference type="PANTHER" id="PTHR47377:SF1">
    <property type="entry name" value="RHODANESE-LIKE DOMAIN-CONTAINING PROTEIN 4, CHLOROPLASTIC"/>
    <property type="match status" value="1"/>
</dbReference>
<accession>A0A173LQ13</accession>
<dbReference type="Proteomes" id="UP000186104">
    <property type="component" value="Chromosome"/>
</dbReference>
<evidence type="ECO:0000256" key="1">
    <source>
        <dbReference type="SAM" id="MobiDB-lite"/>
    </source>
</evidence>
<organism evidence="3 4">
    <name type="scientific">Dietzia timorensis</name>
    <dbReference type="NCBI Taxonomy" id="499555"/>
    <lineage>
        <taxon>Bacteria</taxon>
        <taxon>Bacillati</taxon>
        <taxon>Actinomycetota</taxon>
        <taxon>Actinomycetes</taxon>
        <taxon>Mycobacteriales</taxon>
        <taxon>Dietziaceae</taxon>
        <taxon>Dietzia</taxon>
    </lineage>
</organism>
<dbReference type="SUPFAM" id="SSF52821">
    <property type="entry name" value="Rhodanese/Cell cycle control phosphatase"/>
    <property type="match status" value="1"/>
</dbReference>
<dbReference type="KEGG" id="dtm:BJL86_2861"/>
<name>A0A173LQ13_9ACTN</name>
<proteinExistence type="predicted"/>
<dbReference type="InterPro" id="IPR044240">
    <property type="entry name" value="STR4-like"/>
</dbReference>
<dbReference type="Gene3D" id="3.40.250.10">
    <property type="entry name" value="Rhodanese-like domain"/>
    <property type="match status" value="1"/>
</dbReference>
<dbReference type="STRING" id="499555.BJL86_2861"/>
<evidence type="ECO:0000259" key="2">
    <source>
        <dbReference type="PROSITE" id="PS50206"/>
    </source>
</evidence>